<dbReference type="InterPro" id="IPR036236">
    <property type="entry name" value="Znf_C2H2_sf"/>
</dbReference>
<evidence type="ECO:0000256" key="5">
    <source>
        <dbReference type="ARBA" id="ARBA00023242"/>
    </source>
</evidence>
<dbReference type="GO" id="GO:0008270">
    <property type="term" value="F:zinc ion binding"/>
    <property type="evidence" value="ECO:0007669"/>
    <property type="project" value="UniProtKB-KW"/>
</dbReference>
<feature type="domain" description="C2H2-type" evidence="7">
    <location>
        <begin position="67"/>
        <end position="94"/>
    </location>
</feature>
<keyword evidence="1" id="KW-0479">Metal-binding</keyword>
<dbReference type="SUPFAM" id="SSF57667">
    <property type="entry name" value="beta-beta-alpha zinc fingers"/>
    <property type="match status" value="2"/>
</dbReference>
<evidence type="ECO:0000256" key="2">
    <source>
        <dbReference type="ARBA" id="ARBA00022737"/>
    </source>
</evidence>
<dbReference type="PROSITE" id="PS50157">
    <property type="entry name" value="ZINC_FINGER_C2H2_2"/>
    <property type="match status" value="2"/>
</dbReference>
<dbReference type="EMBL" id="CAXKWB010002411">
    <property type="protein sequence ID" value="CAL4066899.1"/>
    <property type="molecule type" value="Genomic_DNA"/>
</dbReference>
<name>A0AAV2PZ90_MEGNR</name>
<dbReference type="InterPro" id="IPR013087">
    <property type="entry name" value="Znf_C2H2_type"/>
</dbReference>
<dbReference type="Proteomes" id="UP001497623">
    <property type="component" value="Unassembled WGS sequence"/>
</dbReference>
<evidence type="ECO:0000313" key="8">
    <source>
        <dbReference type="EMBL" id="CAL4066899.1"/>
    </source>
</evidence>
<sequence>MAHMTHTEEILYKCKLCNKIFPKKNDERNSRSELGEKTYQYCQCDKTFANKIDHEPHFMTHTSEKPHQCSQCDKTFTRKYDLNRHNLTHTGEKRHQCSHCDKKIHTKE</sequence>
<evidence type="ECO:0000256" key="6">
    <source>
        <dbReference type="PROSITE-ProRule" id="PRU00042"/>
    </source>
</evidence>
<dbReference type="GO" id="GO:1990837">
    <property type="term" value="F:sequence-specific double-stranded DNA binding"/>
    <property type="evidence" value="ECO:0007669"/>
    <property type="project" value="UniProtKB-ARBA"/>
</dbReference>
<evidence type="ECO:0000256" key="4">
    <source>
        <dbReference type="ARBA" id="ARBA00022833"/>
    </source>
</evidence>
<protein>
    <recommendedName>
        <fullName evidence="7">C2H2-type domain-containing protein</fullName>
    </recommendedName>
</protein>
<dbReference type="PANTHER" id="PTHR24377">
    <property type="entry name" value="IP01015P-RELATED"/>
    <property type="match status" value="1"/>
</dbReference>
<evidence type="ECO:0000313" key="9">
    <source>
        <dbReference type="Proteomes" id="UP001497623"/>
    </source>
</evidence>
<evidence type="ECO:0000256" key="3">
    <source>
        <dbReference type="ARBA" id="ARBA00022771"/>
    </source>
</evidence>
<proteinExistence type="predicted"/>
<evidence type="ECO:0000256" key="1">
    <source>
        <dbReference type="ARBA" id="ARBA00022723"/>
    </source>
</evidence>
<dbReference type="FunFam" id="3.30.160.60:FF:000303">
    <property type="entry name" value="Zinc finger protein 41"/>
    <property type="match status" value="1"/>
</dbReference>
<keyword evidence="2" id="KW-0677">Repeat</keyword>
<comment type="caution">
    <text evidence="8">The sequence shown here is derived from an EMBL/GenBank/DDBJ whole genome shotgun (WGS) entry which is preliminary data.</text>
</comment>
<gene>
    <name evidence="8" type="ORF">MNOR_LOCUS6023</name>
</gene>
<evidence type="ECO:0000259" key="7">
    <source>
        <dbReference type="PROSITE" id="PS50157"/>
    </source>
</evidence>
<keyword evidence="4" id="KW-0862">Zinc</keyword>
<organism evidence="8 9">
    <name type="scientific">Meganyctiphanes norvegica</name>
    <name type="common">Northern krill</name>
    <name type="synonym">Thysanopoda norvegica</name>
    <dbReference type="NCBI Taxonomy" id="48144"/>
    <lineage>
        <taxon>Eukaryota</taxon>
        <taxon>Metazoa</taxon>
        <taxon>Ecdysozoa</taxon>
        <taxon>Arthropoda</taxon>
        <taxon>Crustacea</taxon>
        <taxon>Multicrustacea</taxon>
        <taxon>Malacostraca</taxon>
        <taxon>Eumalacostraca</taxon>
        <taxon>Eucarida</taxon>
        <taxon>Euphausiacea</taxon>
        <taxon>Euphausiidae</taxon>
        <taxon>Meganyctiphanes</taxon>
    </lineage>
</organism>
<keyword evidence="5" id="KW-0539">Nucleus</keyword>
<dbReference type="SMART" id="SM00355">
    <property type="entry name" value="ZnF_C2H2"/>
    <property type="match status" value="2"/>
</dbReference>
<reference evidence="8 9" key="1">
    <citation type="submission" date="2024-05" db="EMBL/GenBank/DDBJ databases">
        <authorList>
            <person name="Wallberg A."/>
        </authorList>
    </citation>
    <scope>NUCLEOTIDE SEQUENCE [LARGE SCALE GENOMIC DNA]</scope>
</reference>
<keyword evidence="3 6" id="KW-0863">Zinc-finger</keyword>
<feature type="domain" description="C2H2-type" evidence="7">
    <location>
        <begin position="39"/>
        <end position="66"/>
    </location>
</feature>
<dbReference type="Pfam" id="PF00096">
    <property type="entry name" value="zf-C2H2"/>
    <property type="match status" value="1"/>
</dbReference>
<dbReference type="AlphaFoldDB" id="A0AAV2PZ90"/>
<dbReference type="Gene3D" id="3.30.160.60">
    <property type="entry name" value="Classic Zinc Finger"/>
    <property type="match status" value="2"/>
</dbReference>
<dbReference type="PROSITE" id="PS00028">
    <property type="entry name" value="ZINC_FINGER_C2H2_1"/>
    <property type="match status" value="1"/>
</dbReference>
<dbReference type="InterPro" id="IPR050826">
    <property type="entry name" value="Krueppel_C2H2_ZnFinger"/>
</dbReference>
<keyword evidence="9" id="KW-1185">Reference proteome</keyword>
<accession>A0AAV2PZ90</accession>